<comment type="subcellular location">
    <subcellularLocation>
        <location evidence="1">Cell envelope</location>
    </subcellularLocation>
</comment>
<protein>
    <submittedName>
        <fullName evidence="4">Biotin/lipoyl-binding protein</fullName>
    </submittedName>
</protein>
<feature type="transmembrane region" description="Helical" evidence="3">
    <location>
        <begin position="15"/>
        <end position="35"/>
    </location>
</feature>
<evidence type="ECO:0000313" key="5">
    <source>
        <dbReference type="Proteomes" id="UP000273500"/>
    </source>
</evidence>
<proteinExistence type="predicted"/>
<gene>
    <name evidence="4" type="ORF">EI291_21740</name>
</gene>
<dbReference type="PANTHER" id="PTHR32347">
    <property type="entry name" value="EFFLUX SYSTEM COMPONENT YKNX-RELATED"/>
    <property type="match status" value="1"/>
</dbReference>
<dbReference type="OrthoDB" id="885472at2"/>
<sequence length="203" mass="21914">MASAGQPGMYSMKKIVGMGLIFFVAAGSSVFPLWLTPTDTQAEIVPAETTRFLAVAHRPINTDSLSGQLITAGKVGRVHEVYFHEGQHVRQGQVLLKVLERLPSVQQQQLQARLQRQQQALSALEGRTPAAQLLAARQQLADTRRQLAHCVPMFSFVYVTAPADGIITRPTAAPGDALSTHTPVATLTQPLPADTTLLLTSVE</sequence>
<keyword evidence="3" id="KW-0812">Transmembrane</keyword>
<dbReference type="SUPFAM" id="SSF111369">
    <property type="entry name" value="HlyD-like secretion proteins"/>
    <property type="match status" value="1"/>
</dbReference>
<keyword evidence="2" id="KW-0175">Coiled coil</keyword>
<organism evidence="4 5">
    <name type="scientific">Hymenobacter rigui</name>
    <dbReference type="NCBI Taxonomy" id="334424"/>
    <lineage>
        <taxon>Bacteria</taxon>
        <taxon>Pseudomonadati</taxon>
        <taxon>Bacteroidota</taxon>
        <taxon>Cytophagia</taxon>
        <taxon>Cytophagales</taxon>
        <taxon>Hymenobacteraceae</taxon>
        <taxon>Hymenobacter</taxon>
    </lineage>
</organism>
<evidence type="ECO:0000256" key="1">
    <source>
        <dbReference type="ARBA" id="ARBA00004196"/>
    </source>
</evidence>
<keyword evidence="3" id="KW-0472">Membrane</keyword>
<dbReference type="EMBL" id="RWIT01000023">
    <property type="protein sequence ID" value="RSK43732.1"/>
    <property type="molecule type" value="Genomic_DNA"/>
</dbReference>
<dbReference type="AlphaFoldDB" id="A0A3R9ME43"/>
<keyword evidence="5" id="KW-1185">Reference proteome</keyword>
<evidence type="ECO:0000256" key="3">
    <source>
        <dbReference type="SAM" id="Phobius"/>
    </source>
</evidence>
<evidence type="ECO:0000313" key="4">
    <source>
        <dbReference type="EMBL" id="RSK43732.1"/>
    </source>
</evidence>
<dbReference type="Gene3D" id="2.40.50.100">
    <property type="match status" value="1"/>
</dbReference>
<accession>A0A3R9ME43</accession>
<dbReference type="Proteomes" id="UP000273500">
    <property type="component" value="Unassembled WGS sequence"/>
</dbReference>
<name>A0A3R9ME43_9BACT</name>
<dbReference type="GO" id="GO:0030313">
    <property type="term" value="C:cell envelope"/>
    <property type="evidence" value="ECO:0007669"/>
    <property type="project" value="UniProtKB-SubCell"/>
</dbReference>
<evidence type="ECO:0000256" key="2">
    <source>
        <dbReference type="ARBA" id="ARBA00023054"/>
    </source>
</evidence>
<comment type="caution">
    <text evidence="4">The sequence shown here is derived from an EMBL/GenBank/DDBJ whole genome shotgun (WGS) entry which is preliminary data.</text>
</comment>
<keyword evidence="3" id="KW-1133">Transmembrane helix</keyword>
<dbReference type="InterPro" id="IPR050465">
    <property type="entry name" value="UPF0194_transport"/>
</dbReference>
<reference evidence="4 5" key="1">
    <citation type="submission" date="2018-12" db="EMBL/GenBank/DDBJ databases">
        <authorList>
            <person name="Feng G."/>
            <person name="Zhu H."/>
        </authorList>
    </citation>
    <scope>NUCLEOTIDE SEQUENCE [LARGE SCALE GENOMIC DNA]</scope>
    <source>
        <strain evidence="4 5">KCTC 12533</strain>
    </source>
</reference>
<dbReference type="PANTHER" id="PTHR32347:SF23">
    <property type="entry name" value="BLL5650 PROTEIN"/>
    <property type="match status" value="1"/>
</dbReference>